<evidence type="ECO:0000259" key="6">
    <source>
        <dbReference type="Pfam" id="PF13847"/>
    </source>
</evidence>
<keyword evidence="8" id="KW-1185">Reference proteome</keyword>
<reference evidence="7" key="2">
    <citation type="journal article" date="2023" name="Science">
        <title>Genomic signatures of disease resistance in endangered staghorn corals.</title>
        <authorList>
            <person name="Vollmer S.V."/>
            <person name="Selwyn J.D."/>
            <person name="Despard B.A."/>
            <person name="Roesel C.L."/>
        </authorList>
    </citation>
    <scope>NUCLEOTIDE SEQUENCE</scope>
    <source>
        <strain evidence="7">K2</strain>
    </source>
</reference>
<dbReference type="AlphaFoldDB" id="A0AAD9QDN1"/>
<dbReference type="InterPro" id="IPR025714">
    <property type="entry name" value="Methyltranfer_dom"/>
</dbReference>
<evidence type="ECO:0000256" key="3">
    <source>
        <dbReference type="ARBA" id="ARBA00022679"/>
    </source>
</evidence>
<evidence type="ECO:0000256" key="2">
    <source>
        <dbReference type="ARBA" id="ARBA00022603"/>
    </source>
</evidence>
<dbReference type="InterPro" id="IPR051419">
    <property type="entry name" value="Lys/N-term_MeTrsfase_sf"/>
</dbReference>
<proteinExistence type="inferred from homology"/>
<dbReference type="Gene3D" id="3.40.50.150">
    <property type="entry name" value="Vaccinia Virus protein VP39"/>
    <property type="match status" value="2"/>
</dbReference>
<feature type="domain" description="Methyltransferase" evidence="6">
    <location>
        <begin position="75"/>
        <end position="168"/>
    </location>
</feature>
<keyword evidence="4" id="KW-0511">Multifunctional enzyme</keyword>
<keyword evidence="2 7" id="KW-0489">Methyltransferase</keyword>
<name>A0AAD9QDN1_ACRCE</name>
<accession>A0AAD9QDN1</accession>
<dbReference type="Proteomes" id="UP001249851">
    <property type="component" value="Unassembled WGS sequence"/>
</dbReference>
<dbReference type="PANTHER" id="PTHR12176:SF78">
    <property type="entry name" value="EEF1A LYSINE AND N-TERMINAL METHYLTRANSFERASE"/>
    <property type="match status" value="1"/>
</dbReference>
<feature type="region of interest" description="Disordered" evidence="5">
    <location>
        <begin position="429"/>
        <end position="448"/>
    </location>
</feature>
<gene>
    <name evidence="7" type="ORF">P5673_017993</name>
</gene>
<protein>
    <submittedName>
        <fullName evidence="7">EEF1A lysine and N-terminal methyltransferase</fullName>
    </submittedName>
</protein>
<reference evidence="7" key="1">
    <citation type="journal article" date="2023" name="G3 (Bethesda)">
        <title>Whole genome assembly and annotation of the endangered Caribbean coral Acropora cervicornis.</title>
        <authorList>
            <person name="Selwyn J.D."/>
            <person name="Vollmer S.V."/>
        </authorList>
    </citation>
    <scope>NUCLEOTIDE SEQUENCE</scope>
    <source>
        <strain evidence="7">K2</strain>
    </source>
</reference>
<comment type="caution">
    <text evidence="7">The sequence shown here is derived from an EMBL/GenBank/DDBJ whole genome shotgun (WGS) entry which is preliminary data.</text>
</comment>
<sequence>MSLTYRSPVHANLKESYAELVTGNSPLQYGNYNDLCGVLHKYCKTRDTILIADRAWTKKRESFLIEDLYDAGYQYVVGVETTENNICNIREKNKDKRPEIKFVEGKLQELKVSFEQESFNVVIDRGALDALHENVSTGKRTDIDVTEYLKAVQRLLKVGGRFLCFTFATVEILNYLLDYFSSGWFFRVHLLTTQLSVCLPMFGFVLTKTRFSGTSTHSLQVIEVCLNGTENIQRLRSLSDVKTTLQEIQQYFVMKKSLERCCAGLHHKVDLHITSASPKQRSEPCYSMTVVDIKQSLAKNGKFAIFIVPQGRETEWMFFSPEGQTELANSAGFERVIITMLGRGHRFVDMDSIKKELSSKVMELAPKSLSSNAQFFEMKMAPLTLEFRNGNSELSGDFVVEDVDGDGGHQYRRLIFLSNRNVVQSEARLVADKTGPKKKKGKSSPQASDHCIDHGYLACQHHRVIITGLAWIEGILTPGEEKRSLIVGLGGGGLAMFLHQYFKQLSIEVVELDPSISDIANSWFQLKEDERMKVIIQDESSATYDVVIFDVDSKDTSVFILNLVCRNTDLRNQVVDDLRAVFPELYSIKIEEEVNEIVFALPHLRFQTALEDRKFQESPYTVFQTKVKDLQQIAKGQGNSWDSSLDLCELAQNLRIV</sequence>
<dbReference type="EMBL" id="JARQWQ010000040">
    <property type="protein sequence ID" value="KAK2559373.1"/>
    <property type="molecule type" value="Genomic_DNA"/>
</dbReference>
<keyword evidence="3" id="KW-0808">Transferase</keyword>
<evidence type="ECO:0000313" key="7">
    <source>
        <dbReference type="EMBL" id="KAK2559373.1"/>
    </source>
</evidence>
<organism evidence="7 8">
    <name type="scientific">Acropora cervicornis</name>
    <name type="common">Staghorn coral</name>
    <dbReference type="NCBI Taxonomy" id="6130"/>
    <lineage>
        <taxon>Eukaryota</taxon>
        <taxon>Metazoa</taxon>
        <taxon>Cnidaria</taxon>
        <taxon>Anthozoa</taxon>
        <taxon>Hexacorallia</taxon>
        <taxon>Scleractinia</taxon>
        <taxon>Astrocoeniina</taxon>
        <taxon>Acroporidae</taxon>
        <taxon>Acropora</taxon>
    </lineage>
</organism>
<comment type="similarity">
    <text evidence="1">Belongs to the methyltransferase superfamily.</text>
</comment>
<evidence type="ECO:0000256" key="4">
    <source>
        <dbReference type="ARBA" id="ARBA00023268"/>
    </source>
</evidence>
<dbReference type="PANTHER" id="PTHR12176">
    <property type="entry name" value="SAM-DEPENDENT METHYLTRANSFERASE SUPERFAMILY PROTEIN"/>
    <property type="match status" value="1"/>
</dbReference>
<dbReference type="InterPro" id="IPR029063">
    <property type="entry name" value="SAM-dependent_MTases_sf"/>
</dbReference>
<evidence type="ECO:0000256" key="1">
    <source>
        <dbReference type="ARBA" id="ARBA00008361"/>
    </source>
</evidence>
<dbReference type="GO" id="GO:0008168">
    <property type="term" value="F:methyltransferase activity"/>
    <property type="evidence" value="ECO:0007669"/>
    <property type="project" value="UniProtKB-KW"/>
</dbReference>
<dbReference type="GO" id="GO:0032259">
    <property type="term" value="P:methylation"/>
    <property type="evidence" value="ECO:0007669"/>
    <property type="project" value="UniProtKB-KW"/>
</dbReference>
<evidence type="ECO:0000313" key="8">
    <source>
        <dbReference type="Proteomes" id="UP001249851"/>
    </source>
</evidence>
<evidence type="ECO:0000256" key="5">
    <source>
        <dbReference type="SAM" id="MobiDB-lite"/>
    </source>
</evidence>
<dbReference type="SUPFAM" id="SSF53335">
    <property type="entry name" value="S-adenosyl-L-methionine-dependent methyltransferases"/>
    <property type="match status" value="2"/>
</dbReference>
<dbReference type="Pfam" id="PF13847">
    <property type="entry name" value="Methyltransf_31"/>
    <property type="match status" value="1"/>
</dbReference>